<name>A0AAW9CQ65_BURTH</name>
<evidence type="ECO:0000313" key="2">
    <source>
        <dbReference type="Proteomes" id="UP001272137"/>
    </source>
</evidence>
<gene>
    <name evidence="1" type="ORF">C7S16_5728</name>
</gene>
<protein>
    <submittedName>
        <fullName evidence="1">Uncharacterized protein</fullName>
    </submittedName>
</protein>
<reference evidence="1" key="1">
    <citation type="submission" date="2018-08" db="EMBL/GenBank/DDBJ databases">
        <title>Identification of Burkholderia cepacia strains that express a Burkholderia pseudomallei-like capsular polysaccharide.</title>
        <authorList>
            <person name="Burtnick M.N."/>
            <person name="Vongsouvath M."/>
            <person name="Newton P."/>
            <person name="Wuthiekanun V."/>
            <person name="Limmathurotsakul D."/>
            <person name="Brett P.J."/>
            <person name="Chantratita N."/>
            <person name="Dance D.A."/>
        </authorList>
    </citation>
    <scope>NUCLEOTIDE SEQUENCE</scope>
    <source>
        <strain evidence="1">SBXCC001</strain>
    </source>
</reference>
<dbReference type="EMBL" id="QXCT01000001">
    <property type="protein sequence ID" value="MDW9250952.1"/>
    <property type="molecule type" value="Genomic_DNA"/>
</dbReference>
<sequence length="41" mass="4619">MVDFDRDAATPAQLCLEGSKIGDEILKFRPRTSNICMSLLY</sequence>
<dbReference type="AlphaFoldDB" id="A0AAW9CQ65"/>
<accession>A0AAW9CQ65</accession>
<comment type="caution">
    <text evidence="1">The sequence shown here is derived from an EMBL/GenBank/DDBJ whole genome shotgun (WGS) entry which is preliminary data.</text>
</comment>
<organism evidence="1 2">
    <name type="scientific">Burkholderia thailandensis</name>
    <dbReference type="NCBI Taxonomy" id="57975"/>
    <lineage>
        <taxon>Bacteria</taxon>
        <taxon>Pseudomonadati</taxon>
        <taxon>Pseudomonadota</taxon>
        <taxon>Betaproteobacteria</taxon>
        <taxon>Burkholderiales</taxon>
        <taxon>Burkholderiaceae</taxon>
        <taxon>Burkholderia</taxon>
        <taxon>pseudomallei group</taxon>
    </lineage>
</organism>
<dbReference type="Proteomes" id="UP001272137">
    <property type="component" value="Unassembled WGS sequence"/>
</dbReference>
<evidence type="ECO:0000313" key="1">
    <source>
        <dbReference type="EMBL" id="MDW9250952.1"/>
    </source>
</evidence>
<proteinExistence type="predicted"/>